<keyword evidence="2" id="KW-1185">Reference proteome</keyword>
<evidence type="ECO:0000313" key="1">
    <source>
        <dbReference type="EMBL" id="CAG8857249.1"/>
    </source>
</evidence>
<gene>
    <name evidence="1" type="ORF">GMARGA_LOCUS46070</name>
</gene>
<accession>A0ABN7XTK3</accession>
<feature type="non-terminal residue" evidence="1">
    <location>
        <position position="1"/>
    </location>
</feature>
<evidence type="ECO:0000313" key="2">
    <source>
        <dbReference type="Proteomes" id="UP000789901"/>
    </source>
</evidence>
<feature type="non-terminal residue" evidence="1">
    <location>
        <position position="71"/>
    </location>
</feature>
<dbReference type="EMBL" id="CAJVQB010168759">
    <property type="protein sequence ID" value="CAG8857249.1"/>
    <property type="molecule type" value="Genomic_DNA"/>
</dbReference>
<name>A0ABN7XTK3_GIGMA</name>
<protein>
    <submittedName>
        <fullName evidence="1">19734_t:CDS:1</fullName>
    </submittedName>
</protein>
<comment type="caution">
    <text evidence="1">The sequence shown here is derived from an EMBL/GenBank/DDBJ whole genome shotgun (WGS) entry which is preliminary data.</text>
</comment>
<dbReference type="Proteomes" id="UP000789901">
    <property type="component" value="Unassembled WGS sequence"/>
</dbReference>
<sequence length="71" mass="8438">DLWAQTTQEDYVYVKCAVGLLNELRILWRNEKHPDNIMEKKDPCENHITITQTGRIIEELFFNLEVPYIST</sequence>
<reference evidence="1 2" key="1">
    <citation type="submission" date="2021-06" db="EMBL/GenBank/DDBJ databases">
        <authorList>
            <person name="Kallberg Y."/>
            <person name="Tangrot J."/>
            <person name="Rosling A."/>
        </authorList>
    </citation>
    <scope>NUCLEOTIDE SEQUENCE [LARGE SCALE GENOMIC DNA]</scope>
    <source>
        <strain evidence="1 2">120-4 pot B 10/14</strain>
    </source>
</reference>
<proteinExistence type="predicted"/>
<organism evidence="1 2">
    <name type="scientific">Gigaspora margarita</name>
    <dbReference type="NCBI Taxonomy" id="4874"/>
    <lineage>
        <taxon>Eukaryota</taxon>
        <taxon>Fungi</taxon>
        <taxon>Fungi incertae sedis</taxon>
        <taxon>Mucoromycota</taxon>
        <taxon>Glomeromycotina</taxon>
        <taxon>Glomeromycetes</taxon>
        <taxon>Diversisporales</taxon>
        <taxon>Gigasporaceae</taxon>
        <taxon>Gigaspora</taxon>
    </lineage>
</organism>